<keyword evidence="1" id="KW-0805">Transcription regulation</keyword>
<keyword evidence="3" id="KW-0804">Transcription</keyword>
<dbReference type="Proteomes" id="UP001595528">
    <property type="component" value="Unassembled WGS sequence"/>
</dbReference>
<dbReference type="InterPro" id="IPR036388">
    <property type="entry name" value="WH-like_DNA-bd_sf"/>
</dbReference>
<organism evidence="6 7">
    <name type="scientific">Marinibaculum pumilum</name>
    <dbReference type="NCBI Taxonomy" id="1766165"/>
    <lineage>
        <taxon>Bacteria</taxon>
        <taxon>Pseudomonadati</taxon>
        <taxon>Pseudomonadota</taxon>
        <taxon>Alphaproteobacteria</taxon>
        <taxon>Rhodospirillales</taxon>
        <taxon>Rhodospirillaceae</taxon>
        <taxon>Marinibaculum</taxon>
    </lineage>
</organism>
<dbReference type="Pfam" id="PF01614">
    <property type="entry name" value="IclR_C"/>
    <property type="match status" value="1"/>
</dbReference>
<accession>A0ABV7KWC5</accession>
<dbReference type="InterPro" id="IPR014757">
    <property type="entry name" value="Tscrpt_reg_IclR_C"/>
</dbReference>
<protein>
    <submittedName>
        <fullName evidence="6">IclR family transcriptional regulator</fullName>
    </submittedName>
</protein>
<dbReference type="SUPFAM" id="SSF55781">
    <property type="entry name" value="GAF domain-like"/>
    <property type="match status" value="1"/>
</dbReference>
<reference evidence="7" key="1">
    <citation type="journal article" date="2019" name="Int. J. Syst. Evol. Microbiol.">
        <title>The Global Catalogue of Microorganisms (GCM) 10K type strain sequencing project: providing services to taxonomists for standard genome sequencing and annotation.</title>
        <authorList>
            <consortium name="The Broad Institute Genomics Platform"/>
            <consortium name="The Broad Institute Genome Sequencing Center for Infectious Disease"/>
            <person name="Wu L."/>
            <person name="Ma J."/>
        </authorList>
    </citation>
    <scope>NUCLEOTIDE SEQUENCE [LARGE SCALE GENOMIC DNA]</scope>
    <source>
        <strain evidence="7">KCTC 42964</strain>
    </source>
</reference>
<feature type="domain" description="IclR-ED" evidence="5">
    <location>
        <begin position="64"/>
        <end position="246"/>
    </location>
</feature>
<dbReference type="SMART" id="SM00346">
    <property type="entry name" value="HTH_ICLR"/>
    <property type="match status" value="1"/>
</dbReference>
<dbReference type="Gene3D" id="3.30.450.40">
    <property type="match status" value="1"/>
</dbReference>
<dbReference type="PANTHER" id="PTHR30136">
    <property type="entry name" value="HELIX-TURN-HELIX TRANSCRIPTIONAL REGULATOR, ICLR FAMILY"/>
    <property type="match status" value="1"/>
</dbReference>
<proteinExistence type="predicted"/>
<gene>
    <name evidence="6" type="ORF">ACFOGJ_05240</name>
</gene>
<dbReference type="InterPro" id="IPR029016">
    <property type="entry name" value="GAF-like_dom_sf"/>
</dbReference>
<dbReference type="InterPro" id="IPR050707">
    <property type="entry name" value="HTH_MetabolicPath_Reg"/>
</dbReference>
<sequence length="264" mass="28287">MSTVGKALSLLELFSIDAPEIGLTELSRLSGFDKATTRRLLMALGEHGFVEQDVDSRMYRLGPGLTRLARLREERLPFLQTSLPVIRELAEETAETVHLSEASNGSLRTVYVEHPPRANRVNVNVGEELPLHSTASGIAFLAAARSAHLEAALARALPAFTSHTVTDPETLRTSVEEARDRGWSRSEQGYEEGVFSVGAAILGADGFAIGTLAIAAPLVRCPEEIVAGRGQAVATAAGAITERLNGGRVEITGRKRPAGRGRRT</sequence>
<evidence type="ECO:0000313" key="6">
    <source>
        <dbReference type="EMBL" id="MFC3226624.1"/>
    </source>
</evidence>
<comment type="caution">
    <text evidence="6">The sequence shown here is derived from an EMBL/GenBank/DDBJ whole genome shotgun (WGS) entry which is preliminary data.</text>
</comment>
<dbReference type="InterPro" id="IPR005471">
    <property type="entry name" value="Tscrpt_reg_IclR_N"/>
</dbReference>
<evidence type="ECO:0000259" key="4">
    <source>
        <dbReference type="PROSITE" id="PS51077"/>
    </source>
</evidence>
<dbReference type="Pfam" id="PF09339">
    <property type="entry name" value="HTH_IclR"/>
    <property type="match status" value="1"/>
</dbReference>
<evidence type="ECO:0000256" key="2">
    <source>
        <dbReference type="ARBA" id="ARBA00023125"/>
    </source>
</evidence>
<dbReference type="PROSITE" id="PS51077">
    <property type="entry name" value="HTH_ICLR"/>
    <property type="match status" value="1"/>
</dbReference>
<dbReference type="RefSeq" id="WP_379898675.1">
    <property type="nucleotide sequence ID" value="NZ_JBHRTR010000015.1"/>
</dbReference>
<dbReference type="EMBL" id="JBHRTR010000015">
    <property type="protein sequence ID" value="MFC3226624.1"/>
    <property type="molecule type" value="Genomic_DNA"/>
</dbReference>
<dbReference type="Gene3D" id="1.10.10.10">
    <property type="entry name" value="Winged helix-like DNA-binding domain superfamily/Winged helix DNA-binding domain"/>
    <property type="match status" value="1"/>
</dbReference>
<feature type="domain" description="HTH iclR-type" evidence="4">
    <location>
        <begin position="1"/>
        <end position="63"/>
    </location>
</feature>
<evidence type="ECO:0000259" key="5">
    <source>
        <dbReference type="PROSITE" id="PS51078"/>
    </source>
</evidence>
<keyword evidence="7" id="KW-1185">Reference proteome</keyword>
<dbReference type="PROSITE" id="PS51078">
    <property type="entry name" value="ICLR_ED"/>
    <property type="match status" value="1"/>
</dbReference>
<dbReference type="PANTHER" id="PTHR30136:SF24">
    <property type="entry name" value="HTH-TYPE TRANSCRIPTIONAL REPRESSOR ALLR"/>
    <property type="match status" value="1"/>
</dbReference>
<keyword evidence="2" id="KW-0238">DNA-binding</keyword>
<evidence type="ECO:0000256" key="1">
    <source>
        <dbReference type="ARBA" id="ARBA00023015"/>
    </source>
</evidence>
<dbReference type="InterPro" id="IPR036390">
    <property type="entry name" value="WH_DNA-bd_sf"/>
</dbReference>
<evidence type="ECO:0000313" key="7">
    <source>
        <dbReference type="Proteomes" id="UP001595528"/>
    </source>
</evidence>
<name>A0ABV7KWC5_9PROT</name>
<evidence type="ECO:0000256" key="3">
    <source>
        <dbReference type="ARBA" id="ARBA00023163"/>
    </source>
</evidence>
<dbReference type="SUPFAM" id="SSF46785">
    <property type="entry name" value="Winged helix' DNA-binding domain"/>
    <property type="match status" value="1"/>
</dbReference>